<evidence type="ECO:0000256" key="2">
    <source>
        <dbReference type="ARBA" id="ARBA00004050"/>
    </source>
</evidence>
<dbReference type="RefSeq" id="WP_377359818.1">
    <property type="nucleotide sequence ID" value="NZ_JBHTCM010000014.1"/>
</dbReference>
<organism evidence="14 15">
    <name type="scientific">Rhodocista pekingensis</name>
    <dbReference type="NCBI Taxonomy" id="201185"/>
    <lineage>
        <taxon>Bacteria</taxon>
        <taxon>Pseudomonadati</taxon>
        <taxon>Pseudomonadota</taxon>
        <taxon>Alphaproteobacteria</taxon>
        <taxon>Rhodospirillales</taxon>
        <taxon>Azospirillaceae</taxon>
        <taxon>Rhodocista</taxon>
    </lineage>
</organism>
<evidence type="ECO:0000256" key="4">
    <source>
        <dbReference type="ARBA" id="ARBA00007244"/>
    </source>
</evidence>
<dbReference type="InterPro" id="IPR000701">
    <property type="entry name" value="SuccDH_FuR_B_TM-su"/>
</dbReference>
<gene>
    <name evidence="14" type="primary">sdhC</name>
    <name evidence="14" type="ORF">ACFQPS_13895</name>
</gene>
<comment type="subcellular location">
    <subcellularLocation>
        <location evidence="3">Membrane</location>
        <topology evidence="3">Multi-pass membrane protein</topology>
    </subcellularLocation>
</comment>
<dbReference type="Gene3D" id="1.20.1300.10">
    <property type="entry name" value="Fumarate reductase/succinate dehydrogenase, transmembrane subunit"/>
    <property type="match status" value="1"/>
</dbReference>
<comment type="subunit">
    <text evidence="12">Part of an enzyme complex containing four subunits: a flavoprotein, an iron-sulfur protein, plus two membrane-anchoring proteins, SdhC and SdhD. The complex can form homotrimers.</text>
</comment>
<keyword evidence="10" id="KW-0408">Iron</keyword>
<feature type="transmembrane region" description="Helical" evidence="13">
    <location>
        <begin position="117"/>
        <end position="137"/>
    </location>
</feature>
<evidence type="ECO:0000256" key="6">
    <source>
        <dbReference type="ARBA" id="ARBA00022617"/>
    </source>
</evidence>
<dbReference type="Pfam" id="PF01127">
    <property type="entry name" value="Sdh_cyt"/>
    <property type="match status" value="1"/>
</dbReference>
<comment type="caution">
    <text evidence="14">The sequence shown here is derived from an EMBL/GenBank/DDBJ whole genome shotgun (WGS) entry which is preliminary data.</text>
</comment>
<dbReference type="SUPFAM" id="SSF81343">
    <property type="entry name" value="Fumarate reductase respiratory complex transmembrane subunits"/>
    <property type="match status" value="1"/>
</dbReference>
<keyword evidence="7 13" id="KW-0812">Transmembrane</keyword>
<evidence type="ECO:0000256" key="5">
    <source>
        <dbReference type="ARBA" id="ARBA00020076"/>
    </source>
</evidence>
<keyword evidence="9 13" id="KW-1133">Transmembrane helix</keyword>
<evidence type="ECO:0000256" key="10">
    <source>
        <dbReference type="ARBA" id="ARBA00023004"/>
    </source>
</evidence>
<keyword evidence="8" id="KW-0479">Metal-binding</keyword>
<evidence type="ECO:0000256" key="11">
    <source>
        <dbReference type="ARBA" id="ARBA00023136"/>
    </source>
</evidence>
<comment type="function">
    <text evidence="2">Membrane-anchoring subunit of succinate dehydrogenase (SDH).</text>
</comment>
<dbReference type="InterPro" id="IPR034804">
    <property type="entry name" value="SQR/QFR_C/D"/>
</dbReference>
<dbReference type="PIRSF" id="PIRSF000178">
    <property type="entry name" value="SDH_cyt_b560"/>
    <property type="match status" value="1"/>
</dbReference>
<comment type="cofactor">
    <cofactor evidence="1">
        <name>heme</name>
        <dbReference type="ChEBI" id="CHEBI:30413"/>
    </cofactor>
</comment>
<dbReference type="InterPro" id="IPR014314">
    <property type="entry name" value="Succ_DH_cytb556"/>
</dbReference>
<dbReference type="NCBIfam" id="TIGR02970">
    <property type="entry name" value="succ_dehyd_cytB"/>
    <property type="match status" value="1"/>
</dbReference>
<evidence type="ECO:0000256" key="3">
    <source>
        <dbReference type="ARBA" id="ARBA00004141"/>
    </source>
</evidence>
<comment type="similarity">
    <text evidence="4">Belongs to the cytochrome b560 family.</text>
</comment>
<name>A0ABW2KY54_9PROT</name>
<keyword evidence="15" id="KW-1185">Reference proteome</keyword>
<keyword evidence="11 13" id="KW-0472">Membrane</keyword>
<evidence type="ECO:0000313" key="15">
    <source>
        <dbReference type="Proteomes" id="UP001596456"/>
    </source>
</evidence>
<evidence type="ECO:0000256" key="13">
    <source>
        <dbReference type="SAM" id="Phobius"/>
    </source>
</evidence>
<dbReference type="PROSITE" id="PS01000">
    <property type="entry name" value="SDH_CYT_1"/>
    <property type="match status" value="1"/>
</dbReference>
<evidence type="ECO:0000256" key="8">
    <source>
        <dbReference type="ARBA" id="ARBA00022723"/>
    </source>
</evidence>
<dbReference type="PANTHER" id="PTHR10978">
    <property type="entry name" value="SUCCINATE DEHYDROGENASE CYTOCHROME B560 SUBUNIT"/>
    <property type="match status" value="1"/>
</dbReference>
<dbReference type="PROSITE" id="PS01001">
    <property type="entry name" value="SDH_CYT_2"/>
    <property type="match status" value="1"/>
</dbReference>
<keyword evidence="6" id="KW-0349">Heme</keyword>
<dbReference type="InterPro" id="IPR018495">
    <property type="entry name" value="Succ_DH_cyt_bsu_CS"/>
</dbReference>
<sequence length="138" mass="14626">MTEQSAATTPTSGRPRPLSPHLQVYRLPLPAIASITHRVTGVGLAAGTLLLAWWLIAAAMGPEAFATVQAVVGSPLGLLCLLGWVWAFWYHAMNGVRHLLWDAGYGLELGPVYRGGYLVWGGSIGLTVATAIVAFSVM</sequence>
<dbReference type="CDD" id="cd03499">
    <property type="entry name" value="SQR_TypeC_SdhC"/>
    <property type="match status" value="1"/>
</dbReference>
<evidence type="ECO:0000256" key="1">
    <source>
        <dbReference type="ARBA" id="ARBA00001971"/>
    </source>
</evidence>
<evidence type="ECO:0000256" key="9">
    <source>
        <dbReference type="ARBA" id="ARBA00022989"/>
    </source>
</evidence>
<proteinExistence type="inferred from homology"/>
<feature type="transmembrane region" description="Helical" evidence="13">
    <location>
        <begin position="68"/>
        <end position="89"/>
    </location>
</feature>
<feature type="transmembrane region" description="Helical" evidence="13">
    <location>
        <begin position="35"/>
        <end position="56"/>
    </location>
</feature>
<accession>A0ABW2KY54</accession>
<reference evidence="15" key="1">
    <citation type="journal article" date="2019" name="Int. J. Syst. Evol. Microbiol.">
        <title>The Global Catalogue of Microorganisms (GCM) 10K type strain sequencing project: providing services to taxonomists for standard genome sequencing and annotation.</title>
        <authorList>
            <consortium name="The Broad Institute Genomics Platform"/>
            <consortium name="The Broad Institute Genome Sequencing Center for Infectious Disease"/>
            <person name="Wu L."/>
            <person name="Ma J."/>
        </authorList>
    </citation>
    <scope>NUCLEOTIDE SEQUENCE [LARGE SCALE GENOMIC DNA]</scope>
    <source>
        <strain evidence="15">CGMCC 1.16275</strain>
    </source>
</reference>
<evidence type="ECO:0000256" key="12">
    <source>
        <dbReference type="ARBA" id="ARBA00025912"/>
    </source>
</evidence>
<evidence type="ECO:0000313" key="14">
    <source>
        <dbReference type="EMBL" id="MFC7334255.1"/>
    </source>
</evidence>
<dbReference type="Proteomes" id="UP001596456">
    <property type="component" value="Unassembled WGS sequence"/>
</dbReference>
<dbReference type="EMBL" id="JBHTCM010000014">
    <property type="protein sequence ID" value="MFC7334255.1"/>
    <property type="molecule type" value="Genomic_DNA"/>
</dbReference>
<protein>
    <recommendedName>
        <fullName evidence="5">Succinate dehydrogenase cytochrome b556 subunit</fullName>
    </recommendedName>
</protein>
<evidence type="ECO:0000256" key="7">
    <source>
        <dbReference type="ARBA" id="ARBA00022692"/>
    </source>
</evidence>
<dbReference type="PANTHER" id="PTHR10978:SF5">
    <property type="entry name" value="SUCCINATE DEHYDROGENASE CYTOCHROME B560 SUBUNIT, MITOCHONDRIAL"/>
    <property type="match status" value="1"/>
</dbReference>